<accession>A0A5J4R2W0</accession>
<sequence length="343" mass="40010">MKKILLITGAYPPDICGVGDYVYNLLSSGNTSQWDLYYSKNWSIRLLRKKISEINNFDREYIYMQYPTLGYKWSILPQLLCIYYSIFTYKKFIVVLHEFSQRTLKAKLASLCFFFANGIIFTNEFEKKYALKIFPFKRKHFYVVKIFSNIKSVPHLNTWSNRKYDLVYFGHIRPNKGMEDFFNVVSKVQSQRSLKVAIIGQILPEFINYLKILQEQTINVSIDFYFNENVHIVSKLLNNAKVAFLPFPDGVSERRGSFLAAITNGILVLTYSGKYVTLALKKICSFTTFDCASTDLLKILDNMTSEIYAVMQDEQKKYLLAEFPSSWDDIANSYNVIAQRYNN</sequence>
<proteinExistence type="predicted"/>
<evidence type="ECO:0008006" key="2">
    <source>
        <dbReference type="Google" id="ProtNLM"/>
    </source>
</evidence>
<dbReference type="AlphaFoldDB" id="A0A5J4R2W0"/>
<reference evidence="1" key="1">
    <citation type="submission" date="2019-03" db="EMBL/GenBank/DDBJ databases">
        <title>Single cell metagenomics reveals metabolic interactions within the superorganism composed of flagellate Streblomastix strix and complex community of Bacteroidetes bacteria on its surface.</title>
        <authorList>
            <person name="Treitli S.C."/>
            <person name="Kolisko M."/>
            <person name="Husnik F."/>
            <person name="Keeling P."/>
            <person name="Hampl V."/>
        </authorList>
    </citation>
    <scope>NUCLEOTIDE SEQUENCE</scope>
    <source>
        <strain evidence="1">STM</strain>
    </source>
</reference>
<name>A0A5J4R2W0_9ZZZZ</name>
<dbReference type="SUPFAM" id="SSF53756">
    <property type="entry name" value="UDP-Glycosyltransferase/glycogen phosphorylase"/>
    <property type="match status" value="1"/>
</dbReference>
<evidence type="ECO:0000313" key="1">
    <source>
        <dbReference type="EMBL" id="KAA6327291.1"/>
    </source>
</evidence>
<protein>
    <recommendedName>
        <fullName evidence="2">Glycosyl transferase family 1 domain-containing protein</fullName>
    </recommendedName>
</protein>
<dbReference type="Gene3D" id="3.40.50.2000">
    <property type="entry name" value="Glycogen Phosphorylase B"/>
    <property type="match status" value="2"/>
</dbReference>
<gene>
    <name evidence="1" type="ORF">EZS27_023707</name>
</gene>
<dbReference type="EMBL" id="SNRY01002016">
    <property type="protein sequence ID" value="KAA6327291.1"/>
    <property type="molecule type" value="Genomic_DNA"/>
</dbReference>
<comment type="caution">
    <text evidence="1">The sequence shown here is derived from an EMBL/GenBank/DDBJ whole genome shotgun (WGS) entry which is preliminary data.</text>
</comment>
<organism evidence="1">
    <name type="scientific">termite gut metagenome</name>
    <dbReference type="NCBI Taxonomy" id="433724"/>
    <lineage>
        <taxon>unclassified sequences</taxon>
        <taxon>metagenomes</taxon>
        <taxon>organismal metagenomes</taxon>
    </lineage>
</organism>